<sequence>MLETLSRISIVAGTSINANLVLLDIISSKLQTYSFLHIWINSSSVYGYSGCNLLKPPLIFAISNASTPNERERCLAISSGALNFSISCCVTCGVQSMQLYSFNSTSGSESFDFVPEILSTTSLPILRNIVHFPPDIVMKLPVCCIKWLLEIEAVSPLVAFGSITSGRIPDQQDFTLLIVAEYERNYLYFCL</sequence>
<dbReference type="Proteomes" id="UP000031668">
    <property type="component" value="Unassembled WGS sequence"/>
</dbReference>
<dbReference type="EMBL" id="JWZT01003675">
    <property type="protein sequence ID" value="KII65880.1"/>
    <property type="molecule type" value="Genomic_DNA"/>
</dbReference>
<organism evidence="1 2">
    <name type="scientific">Thelohanellus kitauei</name>
    <name type="common">Myxosporean</name>
    <dbReference type="NCBI Taxonomy" id="669202"/>
    <lineage>
        <taxon>Eukaryota</taxon>
        <taxon>Metazoa</taxon>
        <taxon>Cnidaria</taxon>
        <taxon>Myxozoa</taxon>
        <taxon>Myxosporea</taxon>
        <taxon>Bivalvulida</taxon>
        <taxon>Platysporina</taxon>
        <taxon>Myxobolidae</taxon>
        <taxon>Thelohanellus</taxon>
    </lineage>
</organism>
<evidence type="ECO:0000313" key="2">
    <source>
        <dbReference type="Proteomes" id="UP000031668"/>
    </source>
</evidence>
<reference evidence="1 2" key="1">
    <citation type="journal article" date="2014" name="Genome Biol. Evol.">
        <title>The genome of the myxosporean Thelohanellus kitauei shows adaptations to nutrient acquisition within its fish host.</title>
        <authorList>
            <person name="Yang Y."/>
            <person name="Xiong J."/>
            <person name="Zhou Z."/>
            <person name="Huo F."/>
            <person name="Miao W."/>
            <person name="Ran C."/>
            <person name="Liu Y."/>
            <person name="Zhang J."/>
            <person name="Feng J."/>
            <person name="Wang M."/>
            <person name="Wang M."/>
            <person name="Wang L."/>
            <person name="Yao B."/>
        </authorList>
    </citation>
    <scope>NUCLEOTIDE SEQUENCE [LARGE SCALE GENOMIC DNA]</scope>
    <source>
        <strain evidence="1">Wuqing</strain>
    </source>
</reference>
<protein>
    <submittedName>
        <fullName evidence="1">Uncharacterized protein</fullName>
    </submittedName>
</protein>
<accession>A0A0C2MNC3</accession>
<evidence type="ECO:0000313" key="1">
    <source>
        <dbReference type="EMBL" id="KII65880.1"/>
    </source>
</evidence>
<dbReference type="AlphaFoldDB" id="A0A0C2MNC3"/>
<keyword evidence="2" id="KW-1185">Reference proteome</keyword>
<name>A0A0C2MNC3_THEKT</name>
<gene>
    <name evidence="1" type="ORF">RF11_07210</name>
</gene>
<proteinExistence type="predicted"/>
<comment type="caution">
    <text evidence="1">The sequence shown here is derived from an EMBL/GenBank/DDBJ whole genome shotgun (WGS) entry which is preliminary data.</text>
</comment>